<dbReference type="SMART" id="SM00248">
    <property type="entry name" value="ANK"/>
    <property type="match status" value="5"/>
</dbReference>
<name>A0A182FMJ5_ANOAL</name>
<feature type="region of interest" description="Disordered" evidence="5">
    <location>
        <begin position="621"/>
        <end position="673"/>
    </location>
</feature>
<feature type="compositionally biased region" description="Gly residues" evidence="5">
    <location>
        <begin position="430"/>
        <end position="456"/>
    </location>
</feature>
<feature type="compositionally biased region" description="Polar residues" evidence="5">
    <location>
        <begin position="1263"/>
        <end position="1289"/>
    </location>
</feature>
<dbReference type="VEuPathDB" id="VectorBase:AALB007755"/>
<feature type="region of interest" description="Disordered" evidence="5">
    <location>
        <begin position="750"/>
        <end position="793"/>
    </location>
</feature>
<reference evidence="6 7" key="1">
    <citation type="journal article" date="2017" name="G3 (Bethesda)">
        <title>The Physical Genome Mapping of Anopheles albimanus Corrected Scaffold Misassemblies and Identified Interarm Rearrangements in Genus Anopheles.</title>
        <authorList>
            <person name="Artemov G.N."/>
            <person name="Peery A.N."/>
            <person name="Jiang X."/>
            <person name="Tu Z."/>
            <person name="Stegniy V.N."/>
            <person name="Sharakhova M.V."/>
            <person name="Sharakhov I.V."/>
        </authorList>
    </citation>
    <scope>NUCLEOTIDE SEQUENCE [LARGE SCALE GENOMIC DNA]</scope>
    <source>
        <strain evidence="6 7">ALBI9_A</strain>
    </source>
</reference>
<dbReference type="GO" id="GO:0032420">
    <property type="term" value="C:stereocilium"/>
    <property type="evidence" value="ECO:0007669"/>
    <property type="project" value="UniProtKB-SubCell"/>
</dbReference>
<proteinExistence type="predicted"/>
<dbReference type="Gene3D" id="1.25.40.20">
    <property type="entry name" value="Ankyrin repeat-containing domain"/>
    <property type="match status" value="2"/>
</dbReference>
<dbReference type="EnsemblMetazoa" id="AALB007755-RA">
    <property type="protein sequence ID" value="AALB007755-PA"/>
    <property type="gene ID" value="AALB007755"/>
</dbReference>
<feature type="region of interest" description="Disordered" evidence="5">
    <location>
        <begin position="247"/>
        <end position="309"/>
    </location>
</feature>
<dbReference type="PANTHER" id="PTHR24153:SF8">
    <property type="entry name" value="FORKED, ISOFORM F"/>
    <property type="match status" value="1"/>
</dbReference>
<evidence type="ECO:0000256" key="3">
    <source>
        <dbReference type="ARBA" id="ARBA00022740"/>
    </source>
</evidence>
<feature type="region of interest" description="Disordered" evidence="5">
    <location>
        <begin position="949"/>
        <end position="991"/>
    </location>
</feature>
<evidence type="ECO:0000313" key="6">
    <source>
        <dbReference type="EnsemblMetazoa" id="AALB007755-PA"/>
    </source>
</evidence>
<feature type="region of interest" description="Disordered" evidence="5">
    <location>
        <begin position="406"/>
        <end position="458"/>
    </location>
</feature>
<keyword evidence="3" id="KW-1009">Hearing</keyword>
<feature type="region of interest" description="Disordered" evidence="5">
    <location>
        <begin position="1262"/>
        <end position="1289"/>
    </location>
</feature>
<dbReference type="GO" id="GO:0005737">
    <property type="term" value="C:cytoplasm"/>
    <property type="evidence" value="ECO:0007669"/>
    <property type="project" value="TreeGrafter"/>
</dbReference>
<feature type="compositionally biased region" description="Low complexity" evidence="5">
    <location>
        <begin position="563"/>
        <end position="575"/>
    </location>
</feature>
<dbReference type="PROSITE" id="PS50297">
    <property type="entry name" value="ANK_REP_REGION"/>
    <property type="match status" value="2"/>
</dbReference>
<dbReference type="STRING" id="7167.A0A182FMJ5"/>
<dbReference type="PROSITE" id="PS50088">
    <property type="entry name" value="ANK_REPEAT"/>
    <property type="match status" value="3"/>
</dbReference>
<dbReference type="SUPFAM" id="SSF48403">
    <property type="entry name" value="Ankyrin repeat"/>
    <property type="match status" value="1"/>
</dbReference>
<dbReference type="GO" id="GO:0051017">
    <property type="term" value="P:actin filament bundle assembly"/>
    <property type="evidence" value="ECO:0007669"/>
    <property type="project" value="TreeGrafter"/>
</dbReference>
<dbReference type="Proteomes" id="UP000069272">
    <property type="component" value="Chromosome X"/>
</dbReference>
<feature type="compositionally biased region" description="Gly residues" evidence="5">
    <location>
        <begin position="518"/>
        <end position="543"/>
    </location>
</feature>
<feature type="compositionally biased region" description="Pro residues" evidence="5">
    <location>
        <begin position="953"/>
        <end position="966"/>
    </location>
</feature>
<evidence type="ECO:0000256" key="5">
    <source>
        <dbReference type="SAM" id="MobiDB-lite"/>
    </source>
</evidence>
<feature type="compositionally biased region" description="Polar residues" evidence="5">
    <location>
        <begin position="285"/>
        <end position="300"/>
    </location>
</feature>
<feature type="region of interest" description="Disordered" evidence="5">
    <location>
        <begin position="508"/>
        <end position="575"/>
    </location>
</feature>
<dbReference type="InterPro" id="IPR036770">
    <property type="entry name" value="Ankyrin_rpt-contain_sf"/>
</dbReference>
<accession>A0A182FMJ5</accession>
<feature type="region of interest" description="Disordered" evidence="5">
    <location>
        <begin position="1003"/>
        <end position="1024"/>
    </location>
</feature>
<sequence>MLTSAPATENSLKVEYTAANYKESRYLLHLDSSHAQTMTSIERPAGGALALHYAAARGCLDCVRLLTEAAPDISANTQMDNDVTPVYLAAQEGHLEVLKFLVLEAGGSLYVRARDGMAPIHAASQMGCLDCLRWMIEDQAVDPNLRDGDGATPLHFAASRGHLSVVRWLLNHGAKLSLDKYGKSPINDAAENQQVECLNALVQHGNLQQQQQQQLEPSDTIVTSKGVSAGGKTQDAYQSQVLSAVVPGSSLPKQQSRASRKSSTAGGGGGGHYMRSKASTHHHNSNTILSNKSSTGSSDSEPFYLHPPTIRKTKDGLYARQSPDTASQYYSSTVLPNDGVYVNPMRRSAGGSSTPPSPNGSISGESFFLHDPQEVIYNRVKDLFDADAAVTLKEEMGAGNRSIVQAEVHSSSSGAASGSDEDLSVSSSNSGGGAADGTGSVTGGGVGPGSGVGGSNTNGDLHGVDLISTYHHHNLHHHHGGSGRSVLASVSVNHEHDYEDIYLIREETQQQQQQQQGYGRGGATGVVGVGRGGGGGGGPGPTGAGSAHLWGVGRSRSRDSGSHSRSASASSNRSDVILQLTSQNQVGNQLHNNNYKNHTNNNNNNKEHMLLAKRNNMLYEQHQQRHHHGTKPLPKPVYNMGSKESSKGGQGGGGSHRMKGSAGLPEPDYSTGTMRSTVIDNAYERPPPPPLPPPLKAGTYGVCGQANGGGGHHHPGAAAAASIINGGYSKGVRTGGDQQTVATYDESHYQRVGGDAPYPSHHYQQQFQHDSDSGHEVQEESTLKPSDLIRGNHNRSMSIISANKKAKLIQGNHGGADVAGGSGGSLHSLCATAETGAPYGSKASRIGTAPSVDDQHCHQQHHHQPQRLAASTGHHQHQQHHLPGPNLVNKQLVLPFVPPSFPNGTGDGSNHLIKPSEYLKSISDKKSNAGSQRSSDTEDYMPLNSALIVQAGPEPPKPPPPPPAPPLLHSHTLTHNTAGRPPGGTTTGTTGTTAAAAATAATGGTTALGHPPPPPPPQESASDIRKVHQPLSAISIQDLNSVQLRRTSDKMLAKTYSAPTRSISMQCLSSTSEQFLSQKTDLIAELKLSKDIAGVKKMKVERAKLEDRQANEVYSEVTRQFTAQNYVDQPYHTADKIFQVPERDNAGNLIPDWKRQMLAKKAAEKAKKEFEERLAREAEDRRLSAIPKWKRDLIARKEEAESKLKSSIYTPKVEEPQRRSDTWRNRISQRAMSIDNISSFGSGVSAATAADESVGMLARYNKENQQQHQSSLSNGYNGHGTPASNYNSNNVSRAASVINAPISNGGGGPPRRSMENISNGKMEGAGTAHGYHLPDAMTPSTPGESVCGNEDDDGSEQIIPWRAHLRKTNSRLSLIG</sequence>
<feature type="compositionally biased region" description="Low complexity" evidence="5">
    <location>
        <begin position="410"/>
        <end position="429"/>
    </location>
</feature>
<comment type="subcellular location">
    <subcellularLocation>
        <location evidence="1">Cell projection</location>
        <location evidence="1">Stereocilium</location>
    </subcellularLocation>
</comment>
<feature type="region of interest" description="Disordered" evidence="5">
    <location>
        <begin position="340"/>
        <end position="366"/>
    </location>
</feature>
<feature type="compositionally biased region" description="Basic and acidic residues" evidence="5">
    <location>
        <begin position="769"/>
        <end position="782"/>
    </location>
</feature>
<dbReference type="VEuPathDB" id="VectorBase:AALB20_030252"/>
<evidence type="ECO:0000256" key="1">
    <source>
        <dbReference type="ARBA" id="ARBA00004645"/>
    </source>
</evidence>
<evidence type="ECO:0000256" key="2">
    <source>
        <dbReference type="ARBA" id="ARBA00022737"/>
    </source>
</evidence>
<dbReference type="InterPro" id="IPR002110">
    <property type="entry name" value="Ankyrin_rpt"/>
</dbReference>
<feature type="region of interest" description="Disordered" evidence="5">
    <location>
        <begin position="1335"/>
        <end position="1355"/>
    </location>
</feature>
<keyword evidence="4" id="KW-0040">ANK repeat</keyword>
<feature type="compositionally biased region" description="Low complexity" evidence="5">
    <location>
        <begin position="348"/>
        <end position="364"/>
    </location>
</feature>
<dbReference type="Pfam" id="PF12796">
    <property type="entry name" value="Ank_2"/>
    <property type="match status" value="2"/>
</dbReference>
<dbReference type="GO" id="GO:0007605">
    <property type="term" value="P:sensory perception of sound"/>
    <property type="evidence" value="ECO:0007669"/>
    <property type="project" value="UniProtKB-KW"/>
</dbReference>
<feature type="compositionally biased region" description="Polar residues" evidence="5">
    <location>
        <begin position="251"/>
        <end position="264"/>
    </location>
</feature>
<protein>
    <submittedName>
        <fullName evidence="6">ANK_REP_REGION domain-containing protein</fullName>
    </submittedName>
</protein>
<reference evidence="6" key="2">
    <citation type="submission" date="2022-08" db="UniProtKB">
        <authorList>
            <consortium name="EnsemblMetazoa"/>
        </authorList>
    </citation>
    <scope>IDENTIFICATION</scope>
    <source>
        <strain evidence="6">STECLA/ALBI9_A</strain>
    </source>
</reference>
<feature type="region of interest" description="Disordered" evidence="5">
    <location>
        <begin position="841"/>
        <end position="885"/>
    </location>
</feature>
<dbReference type="InterPro" id="IPR052420">
    <property type="entry name" value="Espin/Espin-like"/>
</dbReference>
<dbReference type="GO" id="GO:0051015">
    <property type="term" value="F:actin filament binding"/>
    <property type="evidence" value="ECO:0007669"/>
    <property type="project" value="TreeGrafter"/>
</dbReference>
<organism evidence="6 7">
    <name type="scientific">Anopheles albimanus</name>
    <name type="common">New world malaria mosquito</name>
    <dbReference type="NCBI Taxonomy" id="7167"/>
    <lineage>
        <taxon>Eukaryota</taxon>
        <taxon>Metazoa</taxon>
        <taxon>Ecdysozoa</taxon>
        <taxon>Arthropoda</taxon>
        <taxon>Hexapoda</taxon>
        <taxon>Insecta</taxon>
        <taxon>Pterygota</taxon>
        <taxon>Neoptera</taxon>
        <taxon>Endopterygota</taxon>
        <taxon>Diptera</taxon>
        <taxon>Nematocera</taxon>
        <taxon>Culicoidea</taxon>
        <taxon>Culicidae</taxon>
        <taxon>Anophelinae</taxon>
        <taxon>Anopheles</taxon>
    </lineage>
</organism>
<dbReference type="PANTHER" id="PTHR24153">
    <property type="entry name" value="ESPIN"/>
    <property type="match status" value="1"/>
</dbReference>
<evidence type="ECO:0000256" key="4">
    <source>
        <dbReference type="ARBA" id="ARBA00023043"/>
    </source>
</evidence>
<feature type="compositionally biased region" description="Basic residues" evidence="5">
    <location>
        <begin position="274"/>
        <end position="284"/>
    </location>
</feature>
<keyword evidence="7" id="KW-1185">Reference proteome</keyword>
<keyword evidence="2" id="KW-0677">Repeat</keyword>
<evidence type="ECO:0000313" key="7">
    <source>
        <dbReference type="Proteomes" id="UP000069272"/>
    </source>
</evidence>